<dbReference type="InterPro" id="IPR040038">
    <property type="entry name" value="TIPIN/Csm3/Swi3"/>
</dbReference>
<evidence type="ECO:0000256" key="6">
    <source>
        <dbReference type="ARBA" id="ARBA00023306"/>
    </source>
</evidence>
<evidence type="ECO:0000256" key="2">
    <source>
        <dbReference type="ARBA" id="ARBA00006075"/>
    </source>
</evidence>
<feature type="compositionally biased region" description="Basic and acidic residues" evidence="8">
    <location>
        <begin position="1"/>
        <end position="15"/>
    </location>
</feature>
<evidence type="ECO:0000256" key="5">
    <source>
        <dbReference type="ARBA" id="ARBA00023242"/>
    </source>
</evidence>
<evidence type="ECO:0000256" key="7">
    <source>
        <dbReference type="RuleBase" id="RU366049"/>
    </source>
</evidence>
<comment type="subcellular location">
    <subcellularLocation>
        <location evidence="1 7">Nucleus</location>
    </subcellularLocation>
</comment>
<dbReference type="PANTHER" id="PTHR13220">
    <property type="entry name" value="TIMELESS INTERACTING-RELATED"/>
    <property type="match status" value="1"/>
</dbReference>
<reference evidence="10 11" key="1">
    <citation type="submission" date="2019-07" db="EMBL/GenBank/DDBJ databases">
        <title>Finished genome of Venturia effusa.</title>
        <authorList>
            <person name="Young C.A."/>
            <person name="Cox M.P."/>
            <person name="Ganley A.R.D."/>
            <person name="David W.J."/>
        </authorList>
    </citation>
    <scope>NUCLEOTIDE SEQUENCE [LARGE SCALE GENOMIC DNA]</scope>
    <source>
        <strain evidence="11">albino</strain>
    </source>
</reference>
<organism evidence="10 11">
    <name type="scientific">Venturia effusa</name>
    <dbReference type="NCBI Taxonomy" id="50376"/>
    <lineage>
        <taxon>Eukaryota</taxon>
        <taxon>Fungi</taxon>
        <taxon>Dikarya</taxon>
        <taxon>Ascomycota</taxon>
        <taxon>Pezizomycotina</taxon>
        <taxon>Dothideomycetes</taxon>
        <taxon>Pleosporomycetidae</taxon>
        <taxon>Venturiales</taxon>
        <taxon>Venturiaceae</taxon>
        <taxon>Venturia</taxon>
    </lineage>
</organism>
<comment type="similarity">
    <text evidence="2 7">Belongs to the CSM3 family.</text>
</comment>
<feature type="region of interest" description="Disordered" evidence="8">
    <location>
        <begin position="1"/>
        <end position="68"/>
    </location>
</feature>
<keyword evidence="4" id="KW-0236">DNA replication inhibitor</keyword>
<dbReference type="GO" id="GO:0006974">
    <property type="term" value="P:DNA damage response"/>
    <property type="evidence" value="ECO:0007669"/>
    <property type="project" value="UniProtKB-KW"/>
</dbReference>
<accession>A0A517LJD6</accession>
<dbReference type="GO" id="GO:0031298">
    <property type="term" value="C:replication fork protection complex"/>
    <property type="evidence" value="ECO:0007669"/>
    <property type="project" value="TreeGrafter"/>
</dbReference>
<dbReference type="InterPro" id="IPR012923">
    <property type="entry name" value="Csm3"/>
</dbReference>
<sequence>MARPDTLEEPGRDDLDALFDADSMDDMLDSNSSSNNTREPGQDRNGGSRRSPPQADEEIKITKKRQPVTKLDDTRLLADSGIPKLQRKSKTRLKFRGKGHEFSDVALLLRTYQLWLDDLYPRAKFADGLAIIEKLGHSKRMQMTRKTWLDDSKPKALVEEQDAKHEHLPATPNPGSQPLVSGAKHSEHNSAEASQRPSAEAIYDLDATMQQRTNGAGLSAGSLVANGGAPDDDELDDLLAEDPDLDIPLNGNLDGRPSSQRSHGPESKMEQSFEDDEEALRELDVW</sequence>
<keyword evidence="3 7" id="KW-0227">DNA damage</keyword>
<evidence type="ECO:0000313" key="10">
    <source>
        <dbReference type="EMBL" id="QDS75727.1"/>
    </source>
</evidence>
<dbReference type="GO" id="GO:0043111">
    <property type="term" value="P:replication fork arrest"/>
    <property type="evidence" value="ECO:0007669"/>
    <property type="project" value="TreeGrafter"/>
</dbReference>
<feature type="compositionally biased region" description="Acidic residues" evidence="8">
    <location>
        <begin position="16"/>
        <end position="28"/>
    </location>
</feature>
<dbReference type="Proteomes" id="UP000316270">
    <property type="component" value="Chromosome 13"/>
</dbReference>
<evidence type="ECO:0000256" key="3">
    <source>
        <dbReference type="ARBA" id="ARBA00022763"/>
    </source>
</evidence>
<feature type="domain" description="Chromosome segregation in meiosis protein 3" evidence="9">
    <location>
        <begin position="70"/>
        <end position="152"/>
    </location>
</feature>
<evidence type="ECO:0000256" key="4">
    <source>
        <dbReference type="ARBA" id="ARBA00022880"/>
    </source>
</evidence>
<evidence type="ECO:0000256" key="8">
    <source>
        <dbReference type="SAM" id="MobiDB-lite"/>
    </source>
</evidence>
<protein>
    <recommendedName>
        <fullName evidence="7">Chromosome segregation in meiosis protein</fullName>
    </recommendedName>
</protein>
<gene>
    <name evidence="10" type="ORF">FKW77_008202</name>
</gene>
<dbReference type="GO" id="GO:0031297">
    <property type="term" value="P:replication fork processing"/>
    <property type="evidence" value="ECO:0007669"/>
    <property type="project" value="UniProtKB-UniRule"/>
</dbReference>
<dbReference type="AlphaFoldDB" id="A0A517LJD6"/>
<name>A0A517LJD6_9PEZI</name>
<keyword evidence="6 7" id="KW-0131">Cell cycle</keyword>
<dbReference type="OrthoDB" id="437078at2759"/>
<dbReference type="GO" id="GO:0003677">
    <property type="term" value="F:DNA binding"/>
    <property type="evidence" value="ECO:0007669"/>
    <property type="project" value="TreeGrafter"/>
</dbReference>
<feature type="region of interest" description="Disordered" evidence="8">
    <location>
        <begin position="218"/>
        <end position="286"/>
    </location>
</feature>
<evidence type="ECO:0000313" key="11">
    <source>
        <dbReference type="Proteomes" id="UP000316270"/>
    </source>
</evidence>
<feature type="compositionally biased region" description="Acidic residues" evidence="8">
    <location>
        <begin position="230"/>
        <end position="245"/>
    </location>
</feature>
<dbReference type="STRING" id="50376.A0A517LJD6"/>
<dbReference type="GO" id="GO:0000076">
    <property type="term" value="P:DNA replication checkpoint signaling"/>
    <property type="evidence" value="ECO:0007669"/>
    <property type="project" value="UniProtKB-UniRule"/>
</dbReference>
<dbReference type="Pfam" id="PF07962">
    <property type="entry name" value="Swi3"/>
    <property type="match status" value="1"/>
</dbReference>
<evidence type="ECO:0000256" key="1">
    <source>
        <dbReference type="ARBA" id="ARBA00004123"/>
    </source>
</evidence>
<comment type="function">
    <text evidence="7">Plays an important role in the control of DNA replication and the maintenance of replication fork stability.</text>
</comment>
<evidence type="ECO:0000259" key="9">
    <source>
        <dbReference type="Pfam" id="PF07962"/>
    </source>
</evidence>
<dbReference type="PANTHER" id="PTHR13220:SF11">
    <property type="entry name" value="TIMELESS-INTERACTING PROTEIN"/>
    <property type="match status" value="1"/>
</dbReference>
<keyword evidence="11" id="KW-1185">Reference proteome</keyword>
<dbReference type="EMBL" id="CP042197">
    <property type="protein sequence ID" value="QDS75727.1"/>
    <property type="molecule type" value="Genomic_DNA"/>
</dbReference>
<feature type="region of interest" description="Disordered" evidence="8">
    <location>
        <begin position="161"/>
        <end position="197"/>
    </location>
</feature>
<proteinExistence type="inferred from homology"/>
<keyword evidence="5 7" id="KW-0539">Nucleus</keyword>